<sequence length="744" mass="80114">MGKLKTFTRRAFLVTSTAVVGGVAFGAYQLAKTPDNPLPEGDGALNPWVVINQDGVSAVVPHSEMGQGVMTTLAAMVAEELDVDLDAVTVLHGPAAQAYYNSALATDRHYKASQDPAPNGWAASLTQAFPKLLSLQITGGSTSALDGMQQMRMAGASARATLLMAASQQLNIGQDRLRTEDGHVIAPDGTRLSYTELAPRAATLDPEQTPRLKSPSEWRYLGKSQPRKDQPLKATGTATFGMDVRLPGMRFASVRMSPRLGGEMISFDASTAETMPGVEKVVDLGNGVAVIARNTWLAIEAVNAIDVTWGDAPYPPESDAIFEKIETAFDQPANCTLRDEGNADIAFTGDALTAEYRVPYLAHATMEPMNSTALYTDGKLEVWSPNQAPVLVRDTCAAAAGLDAENVEVHTTFLGGGFGRRAMVDFAEIATRVALTLPGTPVQTTWSREEDMRHDHYRPGAIARMRGVLENGRIAALDGQMAAPSIMKQLLTNMLGVEMTPSDNTLTEGAHDQPYNIPNQRFRGYAADVAIPVGFWRSVGSSQNVFFHESFIDELAHEAAVDPLEFRLRHIRPQHAPSATVLETVRDMSGWSGKTADNIGRGVAFGFTFGTAVAQVVEVERDAEGVIRLNDMWIAADLGTVLDPLNAEAQLTGGAVFGLSAAIHGQITFSDGMAEQENFPDYDALRMGVTPRFHVKLLQNMERMGGVGEPGTPPAAPALANALFDLTDTRARHLPLMEQFQFFS</sequence>
<dbReference type="Pfam" id="PF02738">
    <property type="entry name" value="MoCoBD_1"/>
    <property type="match status" value="1"/>
</dbReference>
<dbReference type="SUPFAM" id="SSF56003">
    <property type="entry name" value="Molybdenum cofactor-binding domain"/>
    <property type="match status" value="2"/>
</dbReference>
<dbReference type="InterPro" id="IPR037165">
    <property type="entry name" value="AldOxase/xan_DH_Mopterin-bd_sf"/>
</dbReference>
<dbReference type="PIRSF" id="PIRSF036389">
    <property type="entry name" value="IOR_B"/>
    <property type="match status" value="1"/>
</dbReference>
<evidence type="ECO:0000313" key="2">
    <source>
        <dbReference type="EMBL" id="KPN61940.1"/>
    </source>
</evidence>
<dbReference type="STRING" id="154981.AKJ29_04835"/>
<proteinExistence type="predicted"/>
<dbReference type="InterPro" id="IPR046867">
    <property type="entry name" value="AldOxase/xan_DH_MoCoBD2"/>
</dbReference>
<organism evidence="2 3">
    <name type="scientific">Aliiroseovarius crassostreae</name>
    <dbReference type="NCBI Taxonomy" id="154981"/>
    <lineage>
        <taxon>Bacteria</taxon>
        <taxon>Pseudomonadati</taxon>
        <taxon>Pseudomonadota</taxon>
        <taxon>Alphaproteobacteria</taxon>
        <taxon>Rhodobacterales</taxon>
        <taxon>Paracoccaceae</taxon>
        <taxon>Aliiroseovarius</taxon>
    </lineage>
</organism>
<evidence type="ECO:0000313" key="3">
    <source>
        <dbReference type="Proteomes" id="UP000050471"/>
    </source>
</evidence>
<dbReference type="Proteomes" id="UP000050471">
    <property type="component" value="Unassembled WGS sequence"/>
</dbReference>
<feature type="domain" description="Aldehyde oxidase/xanthine dehydrogenase a/b hammerhead" evidence="1">
    <location>
        <begin position="235"/>
        <end position="313"/>
    </location>
</feature>
<dbReference type="PANTHER" id="PTHR47495:SF2">
    <property type="entry name" value="ALDEHYDE DEHYDROGENASE"/>
    <property type="match status" value="1"/>
</dbReference>
<reference evidence="2 3" key="1">
    <citation type="submission" date="2015-09" db="EMBL/GenBank/DDBJ databases">
        <title>Draft genome sequence of Aliiroseovarius crassostreae CV919-312TSm, the causative agent of Roseovarius Oyster Disease (formerly Juvenile Oyster Disease).</title>
        <authorList>
            <person name="Kessner L."/>
            <person name="Spinard E."/>
            <person name="Nelson D."/>
        </authorList>
    </citation>
    <scope>NUCLEOTIDE SEQUENCE [LARGE SCALE GENOMIC DNA]</scope>
    <source>
        <strain evidence="2 3">CV919-312</strain>
    </source>
</reference>
<dbReference type="PROSITE" id="PS51318">
    <property type="entry name" value="TAT"/>
    <property type="match status" value="1"/>
</dbReference>
<keyword evidence="3" id="KW-1185">Reference proteome</keyword>
<dbReference type="Pfam" id="PF20256">
    <property type="entry name" value="MoCoBD_2"/>
    <property type="match status" value="2"/>
</dbReference>
<dbReference type="OrthoDB" id="9767994at2"/>
<dbReference type="InterPro" id="IPR052516">
    <property type="entry name" value="N-heterocyclic_Hydroxylase"/>
</dbReference>
<dbReference type="Gene3D" id="3.90.1170.50">
    <property type="entry name" value="Aldehyde oxidase/xanthine dehydrogenase, a/b hammerhead"/>
    <property type="match status" value="1"/>
</dbReference>
<dbReference type="EMBL" id="LKBA01000023">
    <property type="protein sequence ID" value="KPN61940.1"/>
    <property type="molecule type" value="Genomic_DNA"/>
</dbReference>
<dbReference type="AlphaFoldDB" id="A0A0P7J2P9"/>
<dbReference type="InterPro" id="IPR012368">
    <property type="entry name" value="OxRdtase_Mopterin-bd_su_IorB"/>
</dbReference>
<dbReference type="PANTHER" id="PTHR47495">
    <property type="entry name" value="ALDEHYDE DEHYDROGENASE"/>
    <property type="match status" value="1"/>
</dbReference>
<dbReference type="RefSeq" id="WP_055192590.1">
    <property type="nucleotide sequence ID" value="NZ_FPBS01000025.1"/>
</dbReference>
<dbReference type="Gene3D" id="3.30.365.10">
    <property type="entry name" value="Aldehyde oxidase/xanthine dehydrogenase, molybdopterin binding domain"/>
    <property type="match status" value="4"/>
</dbReference>
<accession>A0A0P7J2P9</accession>
<name>A0A0P7J2P9_9RHOB</name>
<comment type="caution">
    <text evidence="2">The sequence shown here is derived from an EMBL/GenBank/DDBJ whole genome shotgun (WGS) entry which is preliminary data.</text>
</comment>
<dbReference type="GO" id="GO:0016491">
    <property type="term" value="F:oxidoreductase activity"/>
    <property type="evidence" value="ECO:0007669"/>
    <property type="project" value="InterPro"/>
</dbReference>
<dbReference type="InterPro" id="IPR006311">
    <property type="entry name" value="TAT_signal"/>
</dbReference>
<protein>
    <submittedName>
        <fullName evidence="2">Isoquinoline 1-oxidoreductase</fullName>
    </submittedName>
</protein>
<gene>
    <name evidence="2" type="ORF">AKJ29_04835</name>
</gene>
<dbReference type="InterPro" id="IPR000674">
    <property type="entry name" value="Ald_Oxase/Xan_DH_a/b"/>
</dbReference>
<evidence type="ECO:0000259" key="1">
    <source>
        <dbReference type="SMART" id="SM01008"/>
    </source>
</evidence>
<dbReference type="InterPro" id="IPR008274">
    <property type="entry name" value="AldOxase/xan_DH_MoCoBD1"/>
</dbReference>
<dbReference type="SMART" id="SM01008">
    <property type="entry name" value="Ald_Xan_dh_C"/>
    <property type="match status" value="1"/>
</dbReference>